<proteinExistence type="predicted"/>
<dbReference type="EMBL" id="KL596679">
    <property type="protein sequence ID" value="KER29381.1"/>
    <property type="molecule type" value="Genomic_DNA"/>
</dbReference>
<accession>A0A074ZQI0</accession>
<gene>
    <name evidence="1" type="ORF">T265_03955</name>
</gene>
<evidence type="ECO:0000313" key="1">
    <source>
        <dbReference type="EMBL" id="KER29381.1"/>
    </source>
</evidence>
<sequence length="205" mass="23130">MPGLGWNHEASDLGKLAVSQPSWFLKVARQLATERVLQPNGFWGRDGSMVIDWKVRGSKPTSTSRLPLSRLGQPDPSPLAFFWWHGRKSESWWVTGSILAKHNSSKKWYCVCISSPPPLPCCWVFSQRLCLRTLIVHLTMCGCPDSTLAHVQPYLRLTVNSCHVSRRVVPLARSLHSLHTAGRLGEKRLLLTPPFFIFHILLPST</sequence>
<evidence type="ECO:0000313" key="2">
    <source>
        <dbReference type="Proteomes" id="UP000054324"/>
    </source>
</evidence>
<reference evidence="1 2" key="1">
    <citation type="submission" date="2013-11" db="EMBL/GenBank/DDBJ databases">
        <title>Opisthorchis viverrini - life in the bile duct.</title>
        <authorList>
            <person name="Young N.D."/>
            <person name="Nagarajan N."/>
            <person name="Lin S.J."/>
            <person name="Korhonen P.K."/>
            <person name="Jex A.R."/>
            <person name="Hall R.S."/>
            <person name="Safavi-Hemami H."/>
            <person name="Kaewkong W."/>
            <person name="Bertrand D."/>
            <person name="Gao S."/>
            <person name="Seet Q."/>
            <person name="Wongkham S."/>
            <person name="Teh B.T."/>
            <person name="Wongkham C."/>
            <person name="Intapan P.M."/>
            <person name="Maleewong W."/>
            <person name="Yang X."/>
            <person name="Hu M."/>
            <person name="Wang Z."/>
            <person name="Hofmann A."/>
            <person name="Sternberg P.W."/>
            <person name="Tan P."/>
            <person name="Wang J."/>
            <person name="Gasser R.B."/>
        </authorList>
    </citation>
    <scope>NUCLEOTIDE SEQUENCE [LARGE SCALE GENOMIC DNA]</scope>
</reference>
<dbReference type="KEGG" id="ovi:T265_03955"/>
<dbReference type="GeneID" id="20318141"/>
<protein>
    <submittedName>
        <fullName evidence="1">Uncharacterized protein</fullName>
    </submittedName>
</protein>
<organism evidence="1 2">
    <name type="scientific">Opisthorchis viverrini</name>
    <name type="common">Southeast Asian liver fluke</name>
    <dbReference type="NCBI Taxonomy" id="6198"/>
    <lineage>
        <taxon>Eukaryota</taxon>
        <taxon>Metazoa</taxon>
        <taxon>Spiralia</taxon>
        <taxon>Lophotrochozoa</taxon>
        <taxon>Platyhelminthes</taxon>
        <taxon>Trematoda</taxon>
        <taxon>Digenea</taxon>
        <taxon>Opisthorchiida</taxon>
        <taxon>Opisthorchiata</taxon>
        <taxon>Opisthorchiidae</taxon>
        <taxon>Opisthorchis</taxon>
    </lineage>
</organism>
<name>A0A074ZQI0_OPIVI</name>
<dbReference type="CTD" id="20318141"/>
<dbReference type="RefSeq" id="XP_009166826.1">
    <property type="nucleotide sequence ID" value="XM_009168562.1"/>
</dbReference>
<dbReference type="AlphaFoldDB" id="A0A074ZQI0"/>
<dbReference type="Proteomes" id="UP000054324">
    <property type="component" value="Unassembled WGS sequence"/>
</dbReference>
<keyword evidence="2" id="KW-1185">Reference proteome</keyword>